<keyword evidence="2 7" id="KW-0479">Metal-binding</keyword>
<evidence type="ECO:0000259" key="9">
    <source>
        <dbReference type="SMART" id="SM00922"/>
    </source>
</evidence>
<keyword evidence="11" id="KW-1185">Reference proteome</keyword>
<protein>
    <recommendedName>
        <fullName evidence="8">Dipeptide epimerase</fullName>
        <ecNumber evidence="8">5.1.1.-</ecNumber>
    </recommendedName>
</protein>
<dbReference type="PANTHER" id="PTHR48073:SF2">
    <property type="entry name" value="O-SUCCINYLBENZOATE SYNTHASE"/>
    <property type="match status" value="1"/>
</dbReference>
<dbReference type="GO" id="GO:0009063">
    <property type="term" value="P:amino acid catabolic process"/>
    <property type="evidence" value="ECO:0007669"/>
    <property type="project" value="InterPro"/>
</dbReference>
<feature type="binding site" evidence="6">
    <location>
        <position position="24"/>
    </location>
    <ligand>
        <name>substrate</name>
    </ligand>
</feature>
<feature type="active site" description="Proton acceptor; specific for (S)-substrate epimerization" evidence="5">
    <location>
        <position position="265"/>
    </location>
</feature>
<dbReference type="Gene3D" id="3.30.390.10">
    <property type="entry name" value="Enolase-like, N-terminal domain"/>
    <property type="match status" value="1"/>
</dbReference>
<feature type="binding site" evidence="6">
    <location>
        <position position="320"/>
    </location>
    <ligand>
        <name>substrate</name>
    </ligand>
</feature>
<dbReference type="SFLD" id="SFLDF00009">
    <property type="entry name" value="o-succinylbenzoate_synthase"/>
    <property type="match status" value="1"/>
</dbReference>
<feature type="binding site" evidence="7">
    <location>
        <position position="188"/>
    </location>
    <ligand>
        <name>Mg(2+)</name>
        <dbReference type="ChEBI" id="CHEBI:18420"/>
    </ligand>
</feature>
<dbReference type="EC" id="5.1.1.-" evidence="8"/>
<dbReference type="InterPro" id="IPR034603">
    <property type="entry name" value="Dipeptide_epimerase"/>
</dbReference>
<feature type="binding site" evidence="7">
    <location>
        <position position="241"/>
    </location>
    <ligand>
        <name>Mg(2+)</name>
        <dbReference type="ChEBI" id="CHEBI:18420"/>
    </ligand>
</feature>
<evidence type="ECO:0000256" key="2">
    <source>
        <dbReference type="ARBA" id="ARBA00022723"/>
    </source>
</evidence>
<reference evidence="10" key="1">
    <citation type="submission" date="2022-06" db="EMBL/GenBank/DDBJ databases">
        <title>Vallitalea longa sp. nov., an anaerobic bacterium isolated from marine sediment.</title>
        <authorList>
            <person name="Hirano S."/>
            <person name="Terahara T."/>
            <person name="Mori K."/>
            <person name="Hamada M."/>
            <person name="Matsumoto R."/>
            <person name="Kobayashi T."/>
        </authorList>
    </citation>
    <scope>NUCLEOTIDE SEQUENCE</scope>
    <source>
        <strain evidence="10">SH18-1</strain>
    </source>
</reference>
<dbReference type="Proteomes" id="UP001144256">
    <property type="component" value="Unassembled WGS sequence"/>
</dbReference>
<dbReference type="SUPFAM" id="SSF51604">
    <property type="entry name" value="Enolase C-terminal domain-like"/>
    <property type="match status" value="1"/>
</dbReference>
<comment type="caution">
    <text evidence="10">The sequence shown here is derived from an EMBL/GenBank/DDBJ whole genome shotgun (WGS) entry which is preliminary data.</text>
</comment>
<dbReference type="FunFam" id="3.30.390.10:FF:000009">
    <property type="entry name" value="Hydrophobic dipeptide epimerase"/>
    <property type="match status" value="1"/>
</dbReference>
<dbReference type="InterPro" id="IPR029017">
    <property type="entry name" value="Enolase-like_N"/>
</dbReference>
<feature type="binding site" evidence="6">
    <location>
        <position position="318"/>
    </location>
    <ligand>
        <name>substrate</name>
    </ligand>
</feature>
<evidence type="ECO:0000313" key="11">
    <source>
        <dbReference type="Proteomes" id="UP001144256"/>
    </source>
</evidence>
<feature type="active site" description="Proton acceptor; specific for (R)-substrate epimerization" evidence="5">
    <location>
        <position position="160"/>
    </location>
</feature>
<feature type="binding site" evidence="7">
    <location>
        <position position="216"/>
    </location>
    <ligand>
        <name>Mg(2+)</name>
        <dbReference type="ChEBI" id="CHEBI:18420"/>
    </ligand>
</feature>
<dbReference type="GO" id="GO:0016855">
    <property type="term" value="F:racemase and epimerase activity, acting on amino acids and derivatives"/>
    <property type="evidence" value="ECO:0007669"/>
    <property type="project" value="UniProtKB-UniRule"/>
</dbReference>
<dbReference type="InterPro" id="IPR013342">
    <property type="entry name" value="Mandelate_racemase_C"/>
</dbReference>
<feature type="domain" description="Mandelate racemase/muconate lactonizing enzyme C-terminal" evidence="9">
    <location>
        <begin position="140"/>
        <end position="237"/>
    </location>
</feature>
<dbReference type="GO" id="GO:0006518">
    <property type="term" value="P:peptide metabolic process"/>
    <property type="evidence" value="ECO:0007669"/>
    <property type="project" value="UniProtKB-ARBA"/>
</dbReference>
<keyword evidence="4 8" id="KW-0413">Isomerase</keyword>
<evidence type="ECO:0000256" key="6">
    <source>
        <dbReference type="PIRSR" id="PIRSR634603-2"/>
    </source>
</evidence>
<accession>A0A9W6DHT8</accession>
<evidence type="ECO:0000256" key="4">
    <source>
        <dbReference type="ARBA" id="ARBA00023235"/>
    </source>
</evidence>
<gene>
    <name evidence="10" type="ORF">SH1V18_42830</name>
</gene>
<proteinExistence type="inferred from homology"/>
<evidence type="ECO:0000256" key="7">
    <source>
        <dbReference type="PIRSR" id="PIRSR634603-3"/>
    </source>
</evidence>
<dbReference type="Pfam" id="PF13378">
    <property type="entry name" value="MR_MLE_C"/>
    <property type="match status" value="1"/>
</dbReference>
<name>A0A9W6DHT8_9FIRM</name>
<dbReference type="Pfam" id="PF02746">
    <property type="entry name" value="MR_MLE_N"/>
    <property type="match status" value="1"/>
</dbReference>
<sequence>MKIIDIKTEKISIGLKKPFITALRSLRSIDSIVVKVITDEYIGYGAAAETAVITGDINSSIIGAIDYIKTFLIGKDISSFEKLMEILNNCIVGNTSAKASIDMALYDLYGKLYKAPVYKLLGGYRDKLTTDITISLKSPDEMAIDSIQAVNQGFNALKVKVGNNSNLDIERLKAIRKAVGNTVSIKVDANQGWEAKEAVYVIKRMEQEDINIDLAEQPVTAEDIDGLKYVTDNVNIPVLADESVFSPMDAMNIINNRAADMINIKLMKTGGIYNALKIVSLAETVGMKCMIGSMMENIIGVTAAAHLGAAKANIIEVDLDVPLLCSENPIDGGIVYDKNNMILGIDSGLGFNDIF</sequence>
<dbReference type="PANTHER" id="PTHR48073">
    <property type="entry name" value="O-SUCCINYLBENZOATE SYNTHASE-RELATED"/>
    <property type="match status" value="1"/>
</dbReference>
<dbReference type="Gene3D" id="3.20.20.120">
    <property type="entry name" value="Enolase-like C-terminal domain"/>
    <property type="match status" value="1"/>
</dbReference>
<evidence type="ECO:0000256" key="3">
    <source>
        <dbReference type="ARBA" id="ARBA00022842"/>
    </source>
</evidence>
<dbReference type="AlphaFoldDB" id="A0A9W6DHT8"/>
<comment type="cofactor">
    <cofactor evidence="7 8">
        <name>Mg(2+)</name>
        <dbReference type="ChEBI" id="CHEBI:18420"/>
    </cofactor>
    <text evidence="7 8">Binds 1 Mg(2+) ion per subunit.</text>
</comment>
<dbReference type="InterPro" id="IPR013341">
    <property type="entry name" value="Mandelate_racemase_N_dom"/>
</dbReference>
<dbReference type="InterPro" id="IPR018110">
    <property type="entry name" value="Mandel_Rmase/mucon_lact_enz_CS"/>
</dbReference>
<dbReference type="EMBL" id="BRLB01000021">
    <property type="protein sequence ID" value="GKX31803.1"/>
    <property type="molecule type" value="Genomic_DNA"/>
</dbReference>
<feature type="binding site" evidence="6">
    <location>
        <position position="158"/>
    </location>
    <ligand>
        <name>substrate</name>
    </ligand>
</feature>
<keyword evidence="3 7" id="KW-0460">Magnesium</keyword>
<evidence type="ECO:0000256" key="1">
    <source>
        <dbReference type="ARBA" id="ARBA00008031"/>
    </source>
</evidence>
<dbReference type="SFLD" id="SFLDS00001">
    <property type="entry name" value="Enolase"/>
    <property type="match status" value="1"/>
</dbReference>
<evidence type="ECO:0000313" key="10">
    <source>
        <dbReference type="EMBL" id="GKX31803.1"/>
    </source>
</evidence>
<dbReference type="SFLD" id="SFLDG00180">
    <property type="entry name" value="muconate_cycloisomerase"/>
    <property type="match status" value="1"/>
</dbReference>
<comment type="similarity">
    <text evidence="1 8">Belongs to the mandelate racemase/muconate lactonizing enzyme family.</text>
</comment>
<dbReference type="CDD" id="cd03319">
    <property type="entry name" value="L-Ala-DL-Glu_epimerase"/>
    <property type="match status" value="1"/>
</dbReference>
<dbReference type="GO" id="GO:0000287">
    <property type="term" value="F:magnesium ion binding"/>
    <property type="evidence" value="ECO:0007669"/>
    <property type="project" value="UniProtKB-ARBA"/>
</dbReference>
<organism evidence="10 11">
    <name type="scientific">Vallitalea longa</name>
    <dbReference type="NCBI Taxonomy" id="2936439"/>
    <lineage>
        <taxon>Bacteria</taxon>
        <taxon>Bacillati</taxon>
        <taxon>Bacillota</taxon>
        <taxon>Clostridia</taxon>
        <taxon>Lachnospirales</taxon>
        <taxon>Vallitaleaceae</taxon>
        <taxon>Vallitalea</taxon>
    </lineage>
</organism>
<feature type="binding site" evidence="6">
    <location>
        <position position="293"/>
    </location>
    <ligand>
        <name>substrate</name>
    </ligand>
</feature>
<dbReference type="RefSeq" id="WP_281819104.1">
    <property type="nucleotide sequence ID" value="NZ_BRLB01000021.1"/>
</dbReference>
<evidence type="ECO:0000256" key="5">
    <source>
        <dbReference type="PIRSR" id="PIRSR634603-1"/>
    </source>
</evidence>
<feature type="binding site" evidence="6">
    <location>
        <position position="295"/>
    </location>
    <ligand>
        <name>substrate</name>
    </ligand>
</feature>
<dbReference type="InterPro" id="IPR036849">
    <property type="entry name" value="Enolase-like_C_sf"/>
</dbReference>
<dbReference type="InterPro" id="IPR029065">
    <property type="entry name" value="Enolase_C-like"/>
</dbReference>
<dbReference type="PROSITE" id="PS00908">
    <property type="entry name" value="MR_MLE_1"/>
    <property type="match status" value="1"/>
</dbReference>
<evidence type="ECO:0000256" key="8">
    <source>
        <dbReference type="RuleBase" id="RU366006"/>
    </source>
</evidence>
<dbReference type="SMART" id="SM00922">
    <property type="entry name" value="MR_MLE"/>
    <property type="match status" value="1"/>
</dbReference>
<feature type="binding site" evidence="6">
    <location>
        <position position="133"/>
    </location>
    <ligand>
        <name>substrate</name>
    </ligand>
</feature>
<dbReference type="SUPFAM" id="SSF54826">
    <property type="entry name" value="Enolase N-terminal domain-like"/>
    <property type="match status" value="1"/>
</dbReference>